<protein>
    <recommendedName>
        <fullName evidence="3">SWIM-type domain-containing protein</fullName>
    </recommendedName>
</protein>
<comment type="caution">
    <text evidence="1">The sequence shown here is derived from an EMBL/GenBank/DDBJ whole genome shotgun (WGS) entry which is preliminary data.</text>
</comment>
<reference evidence="1 2" key="1">
    <citation type="submission" date="2021-09" db="EMBL/GenBank/DDBJ databases">
        <title>Genomic insights and catalytic innovation underlie evolution of tropane alkaloids biosynthesis.</title>
        <authorList>
            <person name="Wang Y.-J."/>
            <person name="Tian T."/>
            <person name="Huang J.-P."/>
            <person name="Huang S.-X."/>
        </authorList>
    </citation>
    <scope>NUCLEOTIDE SEQUENCE [LARGE SCALE GENOMIC DNA]</scope>
    <source>
        <strain evidence="1">KIB-2018</strain>
        <tissue evidence="1">Leaf</tissue>
    </source>
</reference>
<sequence>MCHPGFPSISDNYDSPPVNPGWWLMLQRATLWRDNQDADDGVSGGRGDGACEKKMCICSPTNHPGSFKCKHHRREYKWIAHRQINPT</sequence>
<accession>A0AAV8U2N1</accession>
<evidence type="ECO:0000313" key="1">
    <source>
        <dbReference type="EMBL" id="KAJ8773470.1"/>
    </source>
</evidence>
<name>A0AAV8U2N1_9ROSI</name>
<proteinExistence type="predicted"/>
<gene>
    <name evidence="1" type="ORF">K2173_004300</name>
</gene>
<evidence type="ECO:0008006" key="3">
    <source>
        <dbReference type="Google" id="ProtNLM"/>
    </source>
</evidence>
<dbReference type="PANTHER" id="PTHR33132:SF135">
    <property type="entry name" value="OS02G0799700 PROTEIN"/>
    <property type="match status" value="1"/>
</dbReference>
<dbReference type="EMBL" id="JAIWQS010000001">
    <property type="protein sequence ID" value="KAJ8773470.1"/>
    <property type="molecule type" value="Genomic_DNA"/>
</dbReference>
<keyword evidence="2" id="KW-1185">Reference proteome</keyword>
<dbReference type="PANTHER" id="PTHR33132">
    <property type="entry name" value="OSJNBB0118P14.9 PROTEIN"/>
    <property type="match status" value="1"/>
</dbReference>
<evidence type="ECO:0000313" key="2">
    <source>
        <dbReference type="Proteomes" id="UP001159364"/>
    </source>
</evidence>
<dbReference type="AlphaFoldDB" id="A0AAV8U2N1"/>
<dbReference type="Proteomes" id="UP001159364">
    <property type="component" value="Linkage Group LG01"/>
</dbReference>
<organism evidence="1 2">
    <name type="scientific">Erythroxylum novogranatense</name>
    <dbReference type="NCBI Taxonomy" id="1862640"/>
    <lineage>
        <taxon>Eukaryota</taxon>
        <taxon>Viridiplantae</taxon>
        <taxon>Streptophyta</taxon>
        <taxon>Embryophyta</taxon>
        <taxon>Tracheophyta</taxon>
        <taxon>Spermatophyta</taxon>
        <taxon>Magnoliopsida</taxon>
        <taxon>eudicotyledons</taxon>
        <taxon>Gunneridae</taxon>
        <taxon>Pentapetalae</taxon>
        <taxon>rosids</taxon>
        <taxon>fabids</taxon>
        <taxon>Malpighiales</taxon>
        <taxon>Erythroxylaceae</taxon>
        <taxon>Erythroxylum</taxon>
    </lineage>
</organism>